<name>A0AAV7LRH7_PLEWA</name>
<dbReference type="Proteomes" id="UP001066276">
    <property type="component" value="Chromosome 11"/>
</dbReference>
<sequence>MAEEGSASGASLPLPAALEALGRPRGEAAKGLLVGGSCGRHFLCCEGRDSALGPGQRGGCVVMGAARLGRAVSPHPGPVLPWAFPPPPLLIHRSSPPAGCGGDRRAAED</sequence>
<organism evidence="1 2">
    <name type="scientific">Pleurodeles waltl</name>
    <name type="common">Iberian ribbed newt</name>
    <dbReference type="NCBI Taxonomy" id="8319"/>
    <lineage>
        <taxon>Eukaryota</taxon>
        <taxon>Metazoa</taxon>
        <taxon>Chordata</taxon>
        <taxon>Craniata</taxon>
        <taxon>Vertebrata</taxon>
        <taxon>Euteleostomi</taxon>
        <taxon>Amphibia</taxon>
        <taxon>Batrachia</taxon>
        <taxon>Caudata</taxon>
        <taxon>Salamandroidea</taxon>
        <taxon>Salamandridae</taxon>
        <taxon>Pleurodelinae</taxon>
        <taxon>Pleurodeles</taxon>
    </lineage>
</organism>
<comment type="caution">
    <text evidence="1">The sequence shown here is derived from an EMBL/GenBank/DDBJ whole genome shotgun (WGS) entry which is preliminary data.</text>
</comment>
<evidence type="ECO:0000313" key="2">
    <source>
        <dbReference type="Proteomes" id="UP001066276"/>
    </source>
</evidence>
<dbReference type="AlphaFoldDB" id="A0AAV7LRH7"/>
<dbReference type="EMBL" id="JANPWB010000015">
    <property type="protein sequence ID" value="KAJ1093579.1"/>
    <property type="molecule type" value="Genomic_DNA"/>
</dbReference>
<gene>
    <name evidence="1" type="ORF">NDU88_006679</name>
</gene>
<keyword evidence="2" id="KW-1185">Reference proteome</keyword>
<reference evidence="1" key="1">
    <citation type="journal article" date="2022" name="bioRxiv">
        <title>Sequencing and chromosome-scale assembly of the giantPleurodeles waltlgenome.</title>
        <authorList>
            <person name="Brown T."/>
            <person name="Elewa A."/>
            <person name="Iarovenko S."/>
            <person name="Subramanian E."/>
            <person name="Araus A.J."/>
            <person name="Petzold A."/>
            <person name="Susuki M."/>
            <person name="Suzuki K.-i.T."/>
            <person name="Hayashi T."/>
            <person name="Toyoda A."/>
            <person name="Oliveira C."/>
            <person name="Osipova E."/>
            <person name="Leigh N.D."/>
            <person name="Simon A."/>
            <person name="Yun M.H."/>
        </authorList>
    </citation>
    <scope>NUCLEOTIDE SEQUENCE</scope>
    <source>
        <strain evidence="1">20211129_DDA</strain>
        <tissue evidence="1">Liver</tissue>
    </source>
</reference>
<accession>A0AAV7LRH7</accession>
<protein>
    <submittedName>
        <fullName evidence="1">Uncharacterized protein</fullName>
    </submittedName>
</protein>
<proteinExistence type="predicted"/>
<evidence type="ECO:0000313" key="1">
    <source>
        <dbReference type="EMBL" id="KAJ1093579.1"/>
    </source>
</evidence>